<evidence type="ECO:0000313" key="7">
    <source>
        <dbReference type="EMBL" id="WNC13444.1"/>
    </source>
</evidence>
<dbReference type="InterPro" id="IPR043428">
    <property type="entry name" value="LivM-like"/>
</dbReference>
<feature type="transmembrane region" description="Helical" evidence="6">
    <location>
        <begin position="108"/>
        <end position="127"/>
    </location>
</feature>
<evidence type="ECO:0000256" key="2">
    <source>
        <dbReference type="ARBA" id="ARBA00022475"/>
    </source>
</evidence>
<feature type="transmembrane region" description="Helical" evidence="6">
    <location>
        <begin position="156"/>
        <end position="175"/>
    </location>
</feature>
<proteinExistence type="predicted"/>
<feature type="transmembrane region" description="Helical" evidence="6">
    <location>
        <begin position="32"/>
        <end position="48"/>
    </location>
</feature>
<accession>A0ABY9T0R8</accession>
<evidence type="ECO:0000256" key="5">
    <source>
        <dbReference type="ARBA" id="ARBA00023136"/>
    </source>
</evidence>
<comment type="subcellular location">
    <subcellularLocation>
        <location evidence="1">Cell membrane</location>
        <topology evidence="1">Multi-pass membrane protein</topology>
    </subcellularLocation>
</comment>
<dbReference type="CDD" id="cd06581">
    <property type="entry name" value="TM_PBP1_LivM_like"/>
    <property type="match status" value="1"/>
</dbReference>
<feature type="transmembrane region" description="Helical" evidence="6">
    <location>
        <begin position="55"/>
        <end position="73"/>
    </location>
</feature>
<evidence type="ECO:0000256" key="3">
    <source>
        <dbReference type="ARBA" id="ARBA00022692"/>
    </source>
</evidence>
<gene>
    <name evidence="7" type="ORF">RGB73_22500</name>
</gene>
<feature type="transmembrane region" description="Helical" evidence="6">
    <location>
        <begin position="205"/>
        <end position="228"/>
    </location>
</feature>
<keyword evidence="2" id="KW-1003">Cell membrane</keyword>
<evidence type="ECO:0000256" key="4">
    <source>
        <dbReference type="ARBA" id="ARBA00022989"/>
    </source>
</evidence>
<name>A0ABY9T0R8_BREBE</name>
<dbReference type="EMBL" id="CP134050">
    <property type="protein sequence ID" value="WNC13444.1"/>
    <property type="molecule type" value="Genomic_DNA"/>
</dbReference>
<keyword evidence="3 6" id="KW-0812">Transmembrane</keyword>
<dbReference type="PANTHER" id="PTHR30482:SF10">
    <property type="entry name" value="HIGH-AFFINITY BRANCHED-CHAIN AMINO ACID TRANSPORT PROTEIN BRAE"/>
    <property type="match status" value="1"/>
</dbReference>
<feature type="transmembrane region" description="Helical" evidence="6">
    <location>
        <begin position="79"/>
        <end position="101"/>
    </location>
</feature>
<protein>
    <submittedName>
        <fullName evidence="7">Branched-chain amino acid ABC transporter permease</fullName>
    </submittedName>
</protein>
<dbReference type="PANTHER" id="PTHR30482">
    <property type="entry name" value="HIGH-AFFINITY BRANCHED-CHAIN AMINO ACID TRANSPORT SYSTEM PERMEASE"/>
    <property type="match status" value="1"/>
</dbReference>
<dbReference type="Pfam" id="PF02653">
    <property type="entry name" value="BPD_transp_2"/>
    <property type="match status" value="1"/>
</dbReference>
<keyword evidence="8" id="KW-1185">Reference proteome</keyword>
<dbReference type="InterPro" id="IPR001851">
    <property type="entry name" value="ABC_transp_permease"/>
</dbReference>
<keyword evidence="5 6" id="KW-0472">Membrane</keyword>
<feature type="transmembrane region" description="Helical" evidence="6">
    <location>
        <begin position="240"/>
        <end position="267"/>
    </location>
</feature>
<keyword evidence="4 6" id="KW-1133">Transmembrane helix</keyword>
<evidence type="ECO:0000256" key="1">
    <source>
        <dbReference type="ARBA" id="ARBA00004651"/>
    </source>
</evidence>
<dbReference type="Proteomes" id="UP001256827">
    <property type="component" value="Chromosome"/>
</dbReference>
<dbReference type="RefSeq" id="WP_310764951.1">
    <property type="nucleotide sequence ID" value="NZ_CP134050.1"/>
</dbReference>
<feature type="transmembrane region" description="Helical" evidence="6">
    <location>
        <begin position="279"/>
        <end position="298"/>
    </location>
</feature>
<reference evidence="7 8" key="1">
    <citation type="submission" date="2023-09" db="EMBL/GenBank/DDBJ databases">
        <title>Complete Genome and Methylome dissection of Bacillus brevis NEB573 original source of BbsI restriction endonuclease.</title>
        <authorList>
            <person name="Fomenkov A."/>
            <person name="Roberts R.D."/>
        </authorList>
    </citation>
    <scope>NUCLEOTIDE SEQUENCE [LARGE SCALE GENOMIC DNA]</scope>
    <source>
        <strain evidence="7 8">NEB573</strain>
    </source>
</reference>
<sequence length="303" mass="32647">MKKKLALALLLLLFLLLPFVITSSYVIRIGVISCIFSILALSLGMLVGQIKLVSAGHAAFFGIGAYTSALLTTRVELPFLGGLVSAILLTALIGFLFSIPILKLKGHYLSVGTLAFGIVVQVIMLNWESVTNGPNGVPGVPFPSLFGAELDSDVKMYYFVLVLLVLVLLGLSRLYRSPIGRAFNYIREDEVAASTIGIRVVRYKVLGFTLSAGLAGLAGSLFAHYMAFINYDTFSPMESFMVLAMVVVGGMSTLMGPVLGAFILSTLPELLRDLSDYRMLLYGVILVLILLLRPQGILGKKAS</sequence>
<evidence type="ECO:0000313" key="8">
    <source>
        <dbReference type="Proteomes" id="UP001256827"/>
    </source>
</evidence>
<organism evidence="7 8">
    <name type="scientific">Brevibacillus brevis</name>
    <name type="common">Bacillus brevis</name>
    <dbReference type="NCBI Taxonomy" id="1393"/>
    <lineage>
        <taxon>Bacteria</taxon>
        <taxon>Bacillati</taxon>
        <taxon>Bacillota</taxon>
        <taxon>Bacilli</taxon>
        <taxon>Bacillales</taxon>
        <taxon>Paenibacillaceae</taxon>
        <taxon>Brevibacillus</taxon>
    </lineage>
</organism>
<evidence type="ECO:0000256" key="6">
    <source>
        <dbReference type="SAM" id="Phobius"/>
    </source>
</evidence>